<dbReference type="InterPro" id="IPR036237">
    <property type="entry name" value="Xyl_isomerase-like_sf"/>
</dbReference>
<evidence type="ECO:0000313" key="11">
    <source>
        <dbReference type="EMBL" id="MBC8198604.1"/>
    </source>
</evidence>
<dbReference type="GO" id="GO:0003906">
    <property type="term" value="F:DNA-(apurinic or apyrimidinic site) endonuclease activity"/>
    <property type="evidence" value="ECO:0007669"/>
    <property type="project" value="TreeGrafter"/>
</dbReference>
<evidence type="ECO:0000256" key="7">
    <source>
        <dbReference type="ARBA" id="ARBA00022801"/>
    </source>
</evidence>
<dbReference type="InterPro" id="IPR001719">
    <property type="entry name" value="AP_endonuc_2"/>
</dbReference>
<dbReference type="SUPFAM" id="SSF51658">
    <property type="entry name" value="Xylose isomerase-like"/>
    <property type="match status" value="1"/>
</dbReference>
<protein>
    <submittedName>
        <fullName evidence="11">Deoxyribonuclease IV</fullName>
    </submittedName>
</protein>
<keyword evidence="4" id="KW-0479">Metal-binding</keyword>
<comment type="similarity">
    <text evidence="2">Belongs to the AP endonuclease 2 family.</text>
</comment>
<dbReference type="Proteomes" id="UP000603545">
    <property type="component" value="Unassembled WGS sequence"/>
</dbReference>
<dbReference type="GO" id="GO:0006284">
    <property type="term" value="P:base-excision repair"/>
    <property type="evidence" value="ECO:0007669"/>
    <property type="project" value="TreeGrafter"/>
</dbReference>
<dbReference type="Pfam" id="PF01261">
    <property type="entry name" value="AP_endonuc_2"/>
    <property type="match status" value="1"/>
</dbReference>
<keyword evidence="7" id="KW-0378">Hydrolase</keyword>
<dbReference type="Gene3D" id="3.20.20.150">
    <property type="entry name" value="Divalent-metal-dependent TIM barrel enzymes"/>
    <property type="match status" value="1"/>
</dbReference>
<proteinExistence type="inferred from homology"/>
<dbReference type="InterPro" id="IPR013022">
    <property type="entry name" value="Xyl_isomerase-like_TIM-brl"/>
</dbReference>
<keyword evidence="9" id="KW-0234">DNA repair</keyword>
<dbReference type="CDD" id="cd00019">
    <property type="entry name" value="AP2Ec"/>
    <property type="match status" value="1"/>
</dbReference>
<dbReference type="EMBL" id="JACNLL010000013">
    <property type="protein sequence ID" value="MBC8198604.1"/>
    <property type="molecule type" value="Genomic_DNA"/>
</dbReference>
<dbReference type="SMART" id="SM00518">
    <property type="entry name" value="AP2Ec"/>
    <property type="match status" value="1"/>
</dbReference>
<evidence type="ECO:0000256" key="6">
    <source>
        <dbReference type="ARBA" id="ARBA00022763"/>
    </source>
</evidence>
<name>A0A8J6N3R9_9BACT</name>
<sequence>TGIKAIASHTSYLINLAGSENKKHGMSLHALKQELIRSSILGIPFVVLHPGSHMGKGEKEGINRIAESINDIFAKTPDILLRLLLETTAGQGSSIGHTFEQLASILDLIENKEKMGICLDTCHIFAAGYDIRNAKSYRKTINLFDNIIGIKHLYFIHLNDSKKDLGTRIDRHEHIGQGFIGLKAFESFMNDKRFKNIPKIIETPKENAACDYDKTNLNKLRAMVL</sequence>
<feature type="non-terminal residue" evidence="11">
    <location>
        <position position="1"/>
    </location>
</feature>
<dbReference type="NCBIfam" id="TIGR00587">
    <property type="entry name" value="nfo"/>
    <property type="match status" value="1"/>
</dbReference>
<dbReference type="PANTHER" id="PTHR21445:SF0">
    <property type="entry name" value="APURINIC-APYRIMIDINIC ENDONUCLEASE"/>
    <property type="match status" value="1"/>
</dbReference>
<evidence type="ECO:0000313" key="12">
    <source>
        <dbReference type="Proteomes" id="UP000603545"/>
    </source>
</evidence>
<reference evidence="11 12" key="1">
    <citation type="submission" date="2020-08" db="EMBL/GenBank/DDBJ databases">
        <title>Bridging the membrane lipid divide: bacteria of the FCB group superphylum have the potential to synthesize archaeal ether lipids.</title>
        <authorList>
            <person name="Villanueva L."/>
            <person name="Von Meijenfeldt F.A.B."/>
            <person name="Westbye A.B."/>
            <person name="Yadav S."/>
            <person name="Hopmans E.C."/>
            <person name="Dutilh B.E."/>
            <person name="Sinninghe Damste J.S."/>
        </authorList>
    </citation>
    <scope>NUCLEOTIDE SEQUENCE [LARGE SCALE GENOMIC DNA]</scope>
    <source>
        <strain evidence="11">NIOZ-UU82</strain>
    </source>
</reference>
<gene>
    <name evidence="11" type="ORF">H8E80_00950</name>
</gene>
<evidence type="ECO:0000256" key="9">
    <source>
        <dbReference type="ARBA" id="ARBA00023204"/>
    </source>
</evidence>
<comment type="cofactor">
    <cofactor evidence="1">
        <name>Zn(2+)</name>
        <dbReference type="ChEBI" id="CHEBI:29105"/>
    </cofactor>
</comment>
<dbReference type="PANTHER" id="PTHR21445">
    <property type="entry name" value="ENDONUCLEASE IV ENDODEOXYRIBONUCLEASE IV"/>
    <property type="match status" value="1"/>
</dbReference>
<keyword evidence="8" id="KW-0862">Zinc</keyword>
<organism evidence="11 12">
    <name type="scientific">Candidatus Desulfaltia bathyphila</name>
    <dbReference type="NCBI Taxonomy" id="2841697"/>
    <lineage>
        <taxon>Bacteria</taxon>
        <taxon>Pseudomonadati</taxon>
        <taxon>Thermodesulfobacteriota</taxon>
        <taxon>Desulfobacteria</taxon>
        <taxon>Desulfobacterales</taxon>
        <taxon>Desulfobacterales incertae sedis</taxon>
        <taxon>Candidatus Desulfaltia</taxon>
    </lineage>
</organism>
<evidence type="ECO:0000256" key="3">
    <source>
        <dbReference type="ARBA" id="ARBA00022722"/>
    </source>
</evidence>
<dbReference type="GO" id="GO:0003677">
    <property type="term" value="F:DNA binding"/>
    <property type="evidence" value="ECO:0007669"/>
    <property type="project" value="InterPro"/>
</dbReference>
<dbReference type="GO" id="GO:0008081">
    <property type="term" value="F:phosphoric diester hydrolase activity"/>
    <property type="evidence" value="ECO:0007669"/>
    <property type="project" value="TreeGrafter"/>
</dbReference>
<evidence type="ECO:0000256" key="5">
    <source>
        <dbReference type="ARBA" id="ARBA00022759"/>
    </source>
</evidence>
<evidence type="ECO:0000256" key="2">
    <source>
        <dbReference type="ARBA" id="ARBA00005340"/>
    </source>
</evidence>
<evidence type="ECO:0000259" key="10">
    <source>
        <dbReference type="Pfam" id="PF01261"/>
    </source>
</evidence>
<dbReference type="InterPro" id="IPR018246">
    <property type="entry name" value="AP_endonuc_F2_Zn_BS"/>
</dbReference>
<feature type="domain" description="Xylose isomerase-like TIM barrel" evidence="10">
    <location>
        <begin position="2"/>
        <end position="207"/>
    </location>
</feature>
<dbReference type="FunFam" id="3.20.20.150:FF:000001">
    <property type="entry name" value="Probable endonuclease 4"/>
    <property type="match status" value="1"/>
</dbReference>
<evidence type="ECO:0000256" key="4">
    <source>
        <dbReference type="ARBA" id="ARBA00022723"/>
    </source>
</evidence>
<comment type="caution">
    <text evidence="11">The sequence shown here is derived from an EMBL/GenBank/DDBJ whole genome shotgun (WGS) entry which is preliminary data.</text>
</comment>
<dbReference type="PROSITE" id="PS00731">
    <property type="entry name" value="AP_NUCLEASE_F2_3"/>
    <property type="match status" value="1"/>
</dbReference>
<keyword evidence="6" id="KW-0227">DNA damage</keyword>
<keyword evidence="5" id="KW-0255">Endonuclease</keyword>
<dbReference type="GO" id="GO:0008270">
    <property type="term" value="F:zinc ion binding"/>
    <property type="evidence" value="ECO:0007669"/>
    <property type="project" value="InterPro"/>
</dbReference>
<evidence type="ECO:0000256" key="1">
    <source>
        <dbReference type="ARBA" id="ARBA00001947"/>
    </source>
</evidence>
<evidence type="ECO:0000256" key="8">
    <source>
        <dbReference type="ARBA" id="ARBA00022833"/>
    </source>
</evidence>
<keyword evidence="3" id="KW-0540">Nuclease</keyword>
<accession>A0A8J6N3R9</accession>
<dbReference type="AlphaFoldDB" id="A0A8J6N3R9"/>
<dbReference type="PROSITE" id="PS00730">
    <property type="entry name" value="AP_NUCLEASE_F2_2"/>
    <property type="match status" value="1"/>
</dbReference>
<dbReference type="PROSITE" id="PS51432">
    <property type="entry name" value="AP_NUCLEASE_F2_4"/>
    <property type="match status" value="1"/>
</dbReference>